<dbReference type="PANTHER" id="PTHR43741:SF4">
    <property type="entry name" value="FMN-DEPENDENT NADH:QUINONE OXIDOREDUCTASE"/>
    <property type="match status" value="1"/>
</dbReference>
<dbReference type="RefSeq" id="WP_084333052.1">
    <property type="nucleotide sequence ID" value="NZ_FNFD01000001.1"/>
</dbReference>
<evidence type="ECO:0000256" key="3">
    <source>
        <dbReference type="ARBA" id="ARBA00023002"/>
    </source>
</evidence>
<evidence type="ECO:0000259" key="7">
    <source>
        <dbReference type="Pfam" id="PF02525"/>
    </source>
</evidence>
<dbReference type="InterPro" id="IPR023048">
    <property type="entry name" value="NADH:quinone_OxRdtase_FMN_depd"/>
</dbReference>
<dbReference type="EMBL" id="FNFD01000001">
    <property type="protein sequence ID" value="SDJ35355.1"/>
    <property type="molecule type" value="Genomic_DNA"/>
</dbReference>
<feature type="domain" description="Flavodoxin-like fold" evidence="7">
    <location>
        <begin position="10"/>
        <end position="200"/>
    </location>
</feature>
<dbReference type="GO" id="GO:0016652">
    <property type="term" value="F:oxidoreductase activity, acting on NAD(P)H as acceptor"/>
    <property type="evidence" value="ECO:0007669"/>
    <property type="project" value="UniProtKB-UniRule"/>
</dbReference>
<dbReference type="InterPro" id="IPR003680">
    <property type="entry name" value="Flavodoxin_fold"/>
</dbReference>
<feature type="binding site" evidence="6">
    <location>
        <begin position="23"/>
        <end position="25"/>
    </location>
    <ligand>
        <name>FMN</name>
        <dbReference type="ChEBI" id="CHEBI:58210"/>
    </ligand>
</feature>
<gene>
    <name evidence="6" type="primary">azoR</name>
    <name evidence="8" type="ORF">SAMN05216186_101229</name>
</gene>
<evidence type="ECO:0000256" key="2">
    <source>
        <dbReference type="ARBA" id="ARBA00022643"/>
    </source>
</evidence>
<proteinExistence type="inferred from homology"/>
<dbReference type="AlphaFoldDB" id="A0A1G8T313"/>
<evidence type="ECO:0000313" key="9">
    <source>
        <dbReference type="Proteomes" id="UP000198706"/>
    </source>
</evidence>
<dbReference type="Proteomes" id="UP000198706">
    <property type="component" value="Unassembled WGS sequence"/>
</dbReference>
<comment type="catalytic activity">
    <reaction evidence="5">
        <text>N,N-dimethyl-1,4-phenylenediamine + anthranilate + 2 NAD(+) = 2-(4-dimethylaminophenyl)diazenylbenzoate + 2 NADH + 2 H(+)</text>
        <dbReference type="Rhea" id="RHEA:55872"/>
        <dbReference type="ChEBI" id="CHEBI:15378"/>
        <dbReference type="ChEBI" id="CHEBI:15783"/>
        <dbReference type="ChEBI" id="CHEBI:16567"/>
        <dbReference type="ChEBI" id="CHEBI:57540"/>
        <dbReference type="ChEBI" id="CHEBI:57945"/>
        <dbReference type="ChEBI" id="CHEBI:71579"/>
        <dbReference type="EC" id="1.7.1.17"/>
    </reaction>
    <physiologicalReaction direction="right-to-left" evidence="5">
        <dbReference type="Rhea" id="RHEA:55874"/>
    </physiologicalReaction>
</comment>
<dbReference type="GO" id="GO:0010181">
    <property type="term" value="F:FMN binding"/>
    <property type="evidence" value="ECO:0007669"/>
    <property type="project" value="UniProtKB-UniRule"/>
</dbReference>
<evidence type="ECO:0000256" key="1">
    <source>
        <dbReference type="ARBA" id="ARBA00022630"/>
    </source>
</evidence>
<dbReference type="Gene3D" id="3.40.50.360">
    <property type="match status" value="1"/>
</dbReference>
<feature type="binding site" evidence="6">
    <location>
        <position position="17"/>
    </location>
    <ligand>
        <name>FMN</name>
        <dbReference type="ChEBI" id="CHEBI:58210"/>
    </ligand>
</feature>
<comment type="cofactor">
    <cofactor evidence="6">
        <name>FMN</name>
        <dbReference type="ChEBI" id="CHEBI:58210"/>
    </cofactor>
    <text evidence="6">Binds 1 FMN per subunit.</text>
</comment>
<evidence type="ECO:0000256" key="4">
    <source>
        <dbReference type="ARBA" id="ARBA00023027"/>
    </source>
</evidence>
<comment type="function">
    <text evidence="6">Also exhibits azoreductase activity. Catalyzes the reductive cleavage of the azo bond in aromatic azo compounds to the corresponding amines.</text>
</comment>
<dbReference type="STRING" id="137658.SAMN05216186_101229"/>
<dbReference type="EC" id="1.6.5.-" evidence="6"/>
<comment type="function">
    <text evidence="6">Quinone reductase that provides resistance to thiol-specific stress caused by electrophilic quinones.</text>
</comment>
<reference evidence="8 9" key="1">
    <citation type="submission" date="2016-10" db="EMBL/GenBank/DDBJ databases">
        <authorList>
            <person name="de Groot N.N."/>
        </authorList>
    </citation>
    <scope>NUCLEOTIDE SEQUENCE [LARGE SCALE GENOMIC DNA]</scope>
    <source>
        <strain evidence="8 9">JCM 21544</strain>
    </source>
</reference>
<evidence type="ECO:0000313" key="8">
    <source>
        <dbReference type="EMBL" id="SDJ35355.1"/>
    </source>
</evidence>
<dbReference type="InterPro" id="IPR029039">
    <property type="entry name" value="Flavoprotein-like_sf"/>
</dbReference>
<dbReference type="PANTHER" id="PTHR43741">
    <property type="entry name" value="FMN-DEPENDENT NADH-AZOREDUCTASE 1"/>
    <property type="match status" value="1"/>
</dbReference>
<dbReference type="HAMAP" id="MF_01216">
    <property type="entry name" value="Azoreductase_type1"/>
    <property type="match status" value="1"/>
</dbReference>
<evidence type="ECO:0000256" key="5">
    <source>
        <dbReference type="ARBA" id="ARBA00048542"/>
    </source>
</evidence>
<sequence>MPLQDTASLRVLRLICSPRGSDSESYRLSQQILDGLASQAGERGLELTDLDLNDLPHVDHDYAAALASPVEPERMHPGSALHRSDTLIRQLEAADVLLIATPMHNYTVPSALKVWIDHIVRIRITFIGTPQGKQGVLRDRPVHVAIASGGPFSGENARQPDFLRPYLKAALGTVGLHDLHFFAVEGTARGDAALEAARERAGVAVGEFFAMTR</sequence>
<comment type="similarity">
    <text evidence="6">Belongs to the azoreductase type 1 family.</text>
</comment>
<dbReference type="SUPFAM" id="SSF52218">
    <property type="entry name" value="Flavoproteins"/>
    <property type="match status" value="1"/>
</dbReference>
<keyword evidence="9" id="KW-1185">Reference proteome</keyword>
<organism evidence="8 9">
    <name type="scientific">Pseudomonas indica</name>
    <dbReference type="NCBI Taxonomy" id="137658"/>
    <lineage>
        <taxon>Bacteria</taxon>
        <taxon>Pseudomonadati</taxon>
        <taxon>Pseudomonadota</taxon>
        <taxon>Gammaproteobacteria</taxon>
        <taxon>Pseudomonadales</taxon>
        <taxon>Pseudomonadaceae</taxon>
        <taxon>Pseudomonas</taxon>
    </lineage>
</organism>
<keyword evidence="2 6" id="KW-0288">FMN</keyword>
<keyword evidence="1 6" id="KW-0285">Flavoprotein</keyword>
<comment type="catalytic activity">
    <reaction evidence="6">
        <text>2 a quinone + NADH + H(+) = 2 a 1,4-benzosemiquinone + NAD(+)</text>
        <dbReference type="Rhea" id="RHEA:65952"/>
        <dbReference type="ChEBI" id="CHEBI:15378"/>
        <dbReference type="ChEBI" id="CHEBI:57540"/>
        <dbReference type="ChEBI" id="CHEBI:57945"/>
        <dbReference type="ChEBI" id="CHEBI:132124"/>
        <dbReference type="ChEBI" id="CHEBI:134225"/>
    </reaction>
</comment>
<comment type="subunit">
    <text evidence="6">Homodimer.</text>
</comment>
<dbReference type="Pfam" id="PF02525">
    <property type="entry name" value="Flavodoxin_2"/>
    <property type="match status" value="1"/>
</dbReference>
<dbReference type="InterPro" id="IPR050104">
    <property type="entry name" value="FMN-dep_NADH:Q_OxRdtase_AzoR1"/>
</dbReference>
<comment type="caution">
    <text evidence="6">Lacks conserved residue(s) required for the propagation of feature annotation.</text>
</comment>
<keyword evidence="4 6" id="KW-0520">NAD</keyword>
<keyword evidence="3 6" id="KW-0560">Oxidoreductase</keyword>
<accession>A0A1G8T313</accession>
<name>A0A1G8T313_9PSED</name>
<dbReference type="GO" id="GO:0009055">
    <property type="term" value="F:electron transfer activity"/>
    <property type="evidence" value="ECO:0007669"/>
    <property type="project" value="UniProtKB-UniRule"/>
</dbReference>
<dbReference type="GO" id="GO:0016655">
    <property type="term" value="F:oxidoreductase activity, acting on NAD(P)H, quinone or similar compound as acceptor"/>
    <property type="evidence" value="ECO:0007669"/>
    <property type="project" value="InterPro"/>
</dbReference>
<protein>
    <recommendedName>
        <fullName evidence="6">FMN dependent NADH:quinone oxidoreductase</fullName>
        <ecNumber evidence="6">1.6.5.-</ecNumber>
    </recommendedName>
    <alternativeName>
        <fullName evidence="6">Azo-dye reductase</fullName>
    </alternativeName>
    <alternativeName>
        <fullName evidence="6">FMN-dependent NADH-azo compound oxidoreductase</fullName>
    </alternativeName>
    <alternativeName>
        <fullName evidence="6">FMN-dependent NADH-azoreductase</fullName>
        <ecNumber evidence="6">1.7.1.17</ecNumber>
    </alternativeName>
</protein>
<evidence type="ECO:0000256" key="6">
    <source>
        <dbReference type="HAMAP-Rule" id="MF_01216"/>
    </source>
</evidence>
<dbReference type="EC" id="1.7.1.17" evidence="6"/>